<name>A0ABU3I8F7_9ACTO</name>
<accession>A0ABU3I8F7</accession>
<keyword evidence="3" id="KW-1185">Reference proteome</keyword>
<comment type="caution">
    <text evidence="2">The sequence shown here is derived from an EMBL/GenBank/DDBJ whole genome shotgun (WGS) entry which is preliminary data.</text>
</comment>
<dbReference type="PIRSF" id="PIRSF006221">
    <property type="entry name" value="Ketosamine-3-kinase"/>
    <property type="match status" value="1"/>
</dbReference>
<proteinExistence type="inferred from homology"/>
<organism evidence="2 3">
    <name type="scientific">Gleimia hominis</name>
    <dbReference type="NCBI Taxonomy" id="595468"/>
    <lineage>
        <taxon>Bacteria</taxon>
        <taxon>Bacillati</taxon>
        <taxon>Actinomycetota</taxon>
        <taxon>Actinomycetes</taxon>
        <taxon>Actinomycetales</taxon>
        <taxon>Actinomycetaceae</taxon>
        <taxon>Gleimia</taxon>
    </lineage>
</organism>
<keyword evidence="1" id="KW-0808">Transferase</keyword>
<dbReference type="EMBL" id="JASXSX010000001">
    <property type="protein sequence ID" value="MDT3766665.1"/>
    <property type="molecule type" value="Genomic_DNA"/>
</dbReference>
<dbReference type="InterPro" id="IPR011009">
    <property type="entry name" value="Kinase-like_dom_sf"/>
</dbReference>
<dbReference type="Pfam" id="PF03881">
    <property type="entry name" value="Fructosamin_kin"/>
    <property type="match status" value="1"/>
</dbReference>
<dbReference type="RefSeq" id="WP_313271746.1">
    <property type="nucleotide sequence ID" value="NZ_JASXSX010000001.1"/>
</dbReference>
<reference evidence="2 3" key="1">
    <citation type="submission" date="2023-06" db="EMBL/GenBank/DDBJ databases">
        <title>Draft genome sequence of Gleimia hominis type strain CCUG 57540T.</title>
        <authorList>
            <person name="Salva-Serra F."/>
            <person name="Cardew S."/>
            <person name="Jensie Markopoulos S."/>
            <person name="Ohlen M."/>
            <person name="Inganas E."/>
            <person name="Svensson-Stadler L."/>
            <person name="Moore E.R.B."/>
        </authorList>
    </citation>
    <scope>NUCLEOTIDE SEQUENCE [LARGE SCALE GENOMIC DNA]</scope>
    <source>
        <strain evidence="2 3">CCUG 57540</strain>
    </source>
</reference>
<evidence type="ECO:0000313" key="3">
    <source>
        <dbReference type="Proteomes" id="UP001247542"/>
    </source>
</evidence>
<dbReference type="SUPFAM" id="SSF56112">
    <property type="entry name" value="Protein kinase-like (PK-like)"/>
    <property type="match status" value="1"/>
</dbReference>
<dbReference type="PANTHER" id="PTHR12149:SF8">
    <property type="entry name" value="PROTEIN-RIBULOSAMINE 3-KINASE"/>
    <property type="match status" value="1"/>
</dbReference>
<evidence type="ECO:0000313" key="2">
    <source>
        <dbReference type="EMBL" id="MDT3766665.1"/>
    </source>
</evidence>
<protein>
    <submittedName>
        <fullName evidence="2">Fructosamine kinase family protein</fullName>
    </submittedName>
</protein>
<dbReference type="Gene3D" id="1.10.510.10">
    <property type="entry name" value="Transferase(Phosphotransferase) domain 1"/>
    <property type="match status" value="1"/>
</dbReference>
<dbReference type="PANTHER" id="PTHR12149">
    <property type="entry name" value="FRUCTOSAMINE 3 KINASE-RELATED PROTEIN"/>
    <property type="match status" value="1"/>
</dbReference>
<dbReference type="Proteomes" id="UP001247542">
    <property type="component" value="Unassembled WGS sequence"/>
</dbReference>
<comment type="similarity">
    <text evidence="1">Belongs to the fructosamine kinase family.</text>
</comment>
<gene>
    <name evidence="2" type="ORF">QS713_01090</name>
</gene>
<dbReference type="InterPro" id="IPR016477">
    <property type="entry name" value="Fructo-/Ketosamine-3-kinase"/>
</dbReference>
<dbReference type="Gene3D" id="1.20.1270.240">
    <property type="match status" value="1"/>
</dbReference>
<dbReference type="GO" id="GO:0016301">
    <property type="term" value="F:kinase activity"/>
    <property type="evidence" value="ECO:0007669"/>
    <property type="project" value="UniProtKB-KW"/>
</dbReference>
<sequence>MGISRIDDVYIKTDSINPTNTELEAFSLTWLAEGEEYGGAHVVPVVSVKRGELRTRAVGAGSVTRAAARQFGRALAVTHAVGADYFGQPPAGWSGNGWMGRSELAYPSAERALDSWGAFLARDRILPNLKPAVDNGSIDGRGAAVVERLCERLRDGEFDSPQPGLVRTAAARIHGDLWTGNVIWSATADLPEGPRRAGLGSREGAALADVTGVLIDPAAQGGHAESDLAALGVFGQRYLEDIYAGYNEESALADGWESRIGLHQLHMLIVHANLFGGGYGAETVSVARRYL</sequence>
<keyword evidence="1 2" id="KW-0418">Kinase</keyword>
<evidence type="ECO:0000256" key="1">
    <source>
        <dbReference type="PIRNR" id="PIRNR006221"/>
    </source>
</evidence>